<sequence>MSKYIAPVDTFARTPTAFLVADDILELIEFSKKLDLPVHHTGIEHIDVVADLYEKAIKLGAVPISSKELVRWASDRLKEMLEARNE</sequence>
<dbReference type="AlphaFoldDB" id="A0A0F9K7B1"/>
<dbReference type="EMBL" id="LAZR01014330">
    <property type="protein sequence ID" value="KKM17968.1"/>
    <property type="molecule type" value="Genomic_DNA"/>
</dbReference>
<name>A0A0F9K7B1_9ZZZZ</name>
<gene>
    <name evidence="2" type="ORF">LCGC14_1670490</name>
</gene>
<protein>
    <recommendedName>
        <fullName evidence="1">DUF4031 domain-containing protein</fullName>
    </recommendedName>
</protein>
<evidence type="ECO:0000259" key="1">
    <source>
        <dbReference type="Pfam" id="PF13223"/>
    </source>
</evidence>
<accession>A0A0F9K7B1</accession>
<proteinExistence type="predicted"/>
<dbReference type="InterPro" id="IPR025109">
    <property type="entry name" value="DUF4031"/>
</dbReference>
<comment type="caution">
    <text evidence="2">The sequence shown here is derived from an EMBL/GenBank/DDBJ whole genome shotgun (WGS) entry which is preliminary data.</text>
</comment>
<reference evidence="2" key="1">
    <citation type="journal article" date="2015" name="Nature">
        <title>Complex archaea that bridge the gap between prokaryotes and eukaryotes.</title>
        <authorList>
            <person name="Spang A."/>
            <person name="Saw J.H."/>
            <person name="Jorgensen S.L."/>
            <person name="Zaremba-Niedzwiedzka K."/>
            <person name="Martijn J."/>
            <person name="Lind A.E."/>
            <person name="van Eijk R."/>
            <person name="Schleper C."/>
            <person name="Guy L."/>
            <person name="Ettema T.J."/>
        </authorList>
    </citation>
    <scope>NUCLEOTIDE SEQUENCE</scope>
</reference>
<organism evidence="2">
    <name type="scientific">marine sediment metagenome</name>
    <dbReference type="NCBI Taxonomy" id="412755"/>
    <lineage>
        <taxon>unclassified sequences</taxon>
        <taxon>metagenomes</taxon>
        <taxon>ecological metagenomes</taxon>
    </lineage>
</organism>
<dbReference type="Pfam" id="PF13223">
    <property type="entry name" value="DUF4031"/>
    <property type="match status" value="1"/>
</dbReference>
<evidence type="ECO:0000313" key="2">
    <source>
        <dbReference type="EMBL" id="KKM17968.1"/>
    </source>
</evidence>
<feature type="domain" description="DUF4031" evidence="1">
    <location>
        <begin position="15"/>
        <end position="73"/>
    </location>
</feature>